<dbReference type="Proteomes" id="UP001431783">
    <property type="component" value="Unassembled WGS sequence"/>
</dbReference>
<reference evidence="1 2" key="1">
    <citation type="submission" date="2023-03" db="EMBL/GenBank/DDBJ databases">
        <title>Genome insight into feeding habits of ladybird beetles.</title>
        <authorList>
            <person name="Li H.-S."/>
            <person name="Huang Y.-H."/>
            <person name="Pang H."/>
        </authorList>
    </citation>
    <scope>NUCLEOTIDE SEQUENCE [LARGE SCALE GENOMIC DNA]</scope>
    <source>
        <strain evidence="1">SYSU_2023b</strain>
        <tissue evidence="1">Whole body</tissue>
    </source>
</reference>
<evidence type="ECO:0008006" key="3">
    <source>
        <dbReference type="Google" id="ProtNLM"/>
    </source>
</evidence>
<gene>
    <name evidence="1" type="ORF">WA026_021631</name>
</gene>
<dbReference type="AlphaFoldDB" id="A0AAW1V1U6"/>
<dbReference type="EMBL" id="JARQZJ010000107">
    <property type="protein sequence ID" value="KAK9887323.1"/>
    <property type="molecule type" value="Genomic_DNA"/>
</dbReference>
<name>A0AAW1V1U6_9CUCU</name>
<evidence type="ECO:0000313" key="2">
    <source>
        <dbReference type="Proteomes" id="UP001431783"/>
    </source>
</evidence>
<accession>A0AAW1V1U6</accession>
<evidence type="ECO:0000313" key="1">
    <source>
        <dbReference type="EMBL" id="KAK9887323.1"/>
    </source>
</evidence>
<protein>
    <recommendedName>
        <fullName evidence="3">Reverse transcriptase zinc-binding domain-containing protein</fullName>
    </recommendedName>
</protein>
<organism evidence="1 2">
    <name type="scientific">Henosepilachna vigintioctopunctata</name>
    <dbReference type="NCBI Taxonomy" id="420089"/>
    <lineage>
        <taxon>Eukaryota</taxon>
        <taxon>Metazoa</taxon>
        <taxon>Ecdysozoa</taxon>
        <taxon>Arthropoda</taxon>
        <taxon>Hexapoda</taxon>
        <taxon>Insecta</taxon>
        <taxon>Pterygota</taxon>
        <taxon>Neoptera</taxon>
        <taxon>Endopterygota</taxon>
        <taxon>Coleoptera</taxon>
        <taxon>Polyphaga</taxon>
        <taxon>Cucujiformia</taxon>
        <taxon>Coccinelloidea</taxon>
        <taxon>Coccinellidae</taxon>
        <taxon>Epilachninae</taxon>
        <taxon>Epilachnini</taxon>
        <taxon>Henosepilachna</taxon>
    </lineage>
</organism>
<keyword evidence="2" id="KW-1185">Reference proteome</keyword>
<proteinExistence type="predicted"/>
<comment type="caution">
    <text evidence="1">The sequence shown here is derived from an EMBL/GenBank/DDBJ whole genome shotgun (WGS) entry which is preliminary data.</text>
</comment>
<sequence>MELLVELDEDPWGQEYQIATRPLKSAKTVYNISQINRNKCKTCDEIDDPEHMFYSCLRWTRQRRMMEGEIGNLPLVEELIPLLTNWSLQKPENDNTKMIDVQKRGVGLMIRNCKFCFRSGLR</sequence>